<feature type="compositionally biased region" description="Basic and acidic residues" evidence="1">
    <location>
        <begin position="69"/>
        <end position="80"/>
    </location>
</feature>
<feature type="region of interest" description="Disordered" evidence="1">
    <location>
        <begin position="104"/>
        <end position="125"/>
    </location>
</feature>
<organism evidence="2 3">
    <name type="scientific">Pleurodeles waltl</name>
    <name type="common">Iberian ribbed newt</name>
    <dbReference type="NCBI Taxonomy" id="8319"/>
    <lineage>
        <taxon>Eukaryota</taxon>
        <taxon>Metazoa</taxon>
        <taxon>Chordata</taxon>
        <taxon>Craniata</taxon>
        <taxon>Vertebrata</taxon>
        <taxon>Euteleostomi</taxon>
        <taxon>Amphibia</taxon>
        <taxon>Batrachia</taxon>
        <taxon>Caudata</taxon>
        <taxon>Salamandroidea</taxon>
        <taxon>Salamandridae</taxon>
        <taxon>Pleurodelinae</taxon>
        <taxon>Pleurodeles</taxon>
    </lineage>
</organism>
<sequence>MMSPSLPLLARSAGTAPGLPQSAERELRFPDAGSRTKMYNDAGGILSLAKIPPDSLAAGGSKVQNPASENHRSSPEHRPGEICSRPKSRDAWRLSSVRREFTGSALADRHVPPFPQSPHIPAISL</sequence>
<dbReference type="Proteomes" id="UP001066276">
    <property type="component" value="Chromosome 2_1"/>
</dbReference>
<reference evidence="2" key="1">
    <citation type="journal article" date="2022" name="bioRxiv">
        <title>Sequencing and chromosome-scale assembly of the giantPleurodeles waltlgenome.</title>
        <authorList>
            <person name="Brown T."/>
            <person name="Elewa A."/>
            <person name="Iarovenko S."/>
            <person name="Subramanian E."/>
            <person name="Araus A.J."/>
            <person name="Petzold A."/>
            <person name="Susuki M."/>
            <person name="Suzuki K.-i.T."/>
            <person name="Hayashi T."/>
            <person name="Toyoda A."/>
            <person name="Oliveira C."/>
            <person name="Osipova E."/>
            <person name="Leigh N.D."/>
            <person name="Simon A."/>
            <person name="Yun M.H."/>
        </authorList>
    </citation>
    <scope>NUCLEOTIDE SEQUENCE</scope>
    <source>
        <strain evidence="2">20211129_DDA</strain>
        <tissue evidence="2">Liver</tissue>
    </source>
</reference>
<gene>
    <name evidence="2" type="ORF">NDU88_001640</name>
</gene>
<dbReference type="EMBL" id="JANPWB010000003">
    <property type="protein sequence ID" value="KAJ1197792.1"/>
    <property type="molecule type" value="Genomic_DNA"/>
</dbReference>
<feature type="region of interest" description="Disordered" evidence="1">
    <location>
        <begin position="53"/>
        <end position="90"/>
    </location>
</feature>
<accession>A0AAV7VCD9</accession>
<feature type="region of interest" description="Disordered" evidence="1">
    <location>
        <begin position="1"/>
        <end position="35"/>
    </location>
</feature>
<comment type="caution">
    <text evidence="2">The sequence shown here is derived from an EMBL/GenBank/DDBJ whole genome shotgun (WGS) entry which is preliminary data.</text>
</comment>
<protein>
    <submittedName>
        <fullName evidence="2">Uncharacterized protein</fullName>
    </submittedName>
</protein>
<evidence type="ECO:0000313" key="3">
    <source>
        <dbReference type="Proteomes" id="UP001066276"/>
    </source>
</evidence>
<name>A0AAV7VCD9_PLEWA</name>
<proteinExistence type="predicted"/>
<evidence type="ECO:0000313" key="2">
    <source>
        <dbReference type="EMBL" id="KAJ1197792.1"/>
    </source>
</evidence>
<evidence type="ECO:0000256" key="1">
    <source>
        <dbReference type="SAM" id="MobiDB-lite"/>
    </source>
</evidence>
<keyword evidence="3" id="KW-1185">Reference proteome</keyword>
<dbReference type="AlphaFoldDB" id="A0AAV7VCD9"/>